<gene>
    <name evidence="1" type="ORF">BS47DRAFT_1294563</name>
</gene>
<protein>
    <submittedName>
        <fullName evidence="1">Uncharacterized protein</fullName>
    </submittedName>
</protein>
<evidence type="ECO:0000313" key="2">
    <source>
        <dbReference type="Proteomes" id="UP000886523"/>
    </source>
</evidence>
<proteinExistence type="predicted"/>
<evidence type="ECO:0000313" key="1">
    <source>
        <dbReference type="EMBL" id="KAF9514897.1"/>
    </source>
</evidence>
<accession>A0A9P6DV31</accession>
<dbReference type="EMBL" id="MU128955">
    <property type="protein sequence ID" value="KAF9514897.1"/>
    <property type="molecule type" value="Genomic_DNA"/>
</dbReference>
<feature type="non-terminal residue" evidence="1">
    <location>
        <position position="1"/>
    </location>
</feature>
<dbReference type="AlphaFoldDB" id="A0A9P6DV31"/>
<name>A0A9P6DV31_9AGAM</name>
<dbReference type="OrthoDB" id="3264182at2759"/>
<keyword evidence="2" id="KW-1185">Reference proteome</keyword>
<reference evidence="1" key="1">
    <citation type="journal article" date="2020" name="Nat. Commun.">
        <title>Large-scale genome sequencing of mycorrhizal fungi provides insights into the early evolution of symbiotic traits.</title>
        <authorList>
            <person name="Miyauchi S."/>
            <person name="Kiss E."/>
            <person name="Kuo A."/>
            <person name="Drula E."/>
            <person name="Kohler A."/>
            <person name="Sanchez-Garcia M."/>
            <person name="Morin E."/>
            <person name="Andreopoulos B."/>
            <person name="Barry K.W."/>
            <person name="Bonito G."/>
            <person name="Buee M."/>
            <person name="Carver A."/>
            <person name="Chen C."/>
            <person name="Cichocki N."/>
            <person name="Clum A."/>
            <person name="Culley D."/>
            <person name="Crous P.W."/>
            <person name="Fauchery L."/>
            <person name="Girlanda M."/>
            <person name="Hayes R.D."/>
            <person name="Keri Z."/>
            <person name="LaButti K."/>
            <person name="Lipzen A."/>
            <person name="Lombard V."/>
            <person name="Magnuson J."/>
            <person name="Maillard F."/>
            <person name="Murat C."/>
            <person name="Nolan M."/>
            <person name="Ohm R.A."/>
            <person name="Pangilinan J."/>
            <person name="Pereira M.F."/>
            <person name="Perotto S."/>
            <person name="Peter M."/>
            <person name="Pfister S."/>
            <person name="Riley R."/>
            <person name="Sitrit Y."/>
            <person name="Stielow J.B."/>
            <person name="Szollosi G."/>
            <person name="Zifcakova L."/>
            <person name="Stursova M."/>
            <person name="Spatafora J.W."/>
            <person name="Tedersoo L."/>
            <person name="Vaario L.M."/>
            <person name="Yamada A."/>
            <person name="Yan M."/>
            <person name="Wang P."/>
            <person name="Xu J."/>
            <person name="Bruns T."/>
            <person name="Baldrian P."/>
            <person name="Vilgalys R."/>
            <person name="Dunand C."/>
            <person name="Henrissat B."/>
            <person name="Grigoriev I.V."/>
            <person name="Hibbett D."/>
            <person name="Nagy L.G."/>
            <person name="Martin F.M."/>
        </authorList>
    </citation>
    <scope>NUCLEOTIDE SEQUENCE</scope>
    <source>
        <strain evidence="1">UP504</strain>
    </source>
</reference>
<dbReference type="Proteomes" id="UP000886523">
    <property type="component" value="Unassembled WGS sequence"/>
</dbReference>
<comment type="caution">
    <text evidence="1">The sequence shown here is derived from an EMBL/GenBank/DDBJ whole genome shotgun (WGS) entry which is preliminary data.</text>
</comment>
<sequence length="90" mass="10344">QEHILSAESITFIDELLVTDRTLYLDEIQAKLSLVHGINVSLSTIKCTLDWMCISHKHISKEASEWNDLLHCWRDKSLLHANPIQGQSFN</sequence>
<organism evidence="1 2">
    <name type="scientific">Hydnum rufescens UP504</name>
    <dbReference type="NCBI Taxonomy" id="1448309"/>
    <lineage>
        <taxon>Eukaryota</taxon>
        <taxon>Fungi</taxon>
        <taxon>Dikarya</taxon>
        <taxon>Basidiomycota</taxon>
        <taxon>Agaricomycotina</taxon>
        <taxon>Agaricomycetes</taxon>
        <taxon>Cantharellales</taxon>
        <taxon>Hydnaceae</taxon>
        <taxon>Hydnum</taxon>
    </lineage>
</organism>